<dbReference type="InterPro" id="IPR003358">
    <property type="entry name" value="tRNA_(Gua-N-7)_MeTrfase_Trmb"/>
</dbReference>
<dbReference type="InterPro" id="IPR029063">
    <property type="entry name" value="SAM-dependent_MTases_sf"/>
</dbReference>
<comment type="caution">
    <text evidence="9">Lacks conserved residue(s) required for the propagation of feature annotation.</text>
</comment>
<dbReference type="EC" id="2.1.1.33" evidence="9"/>
<comment type="caution">
    <text evidence="10">The sequence shown here is derived from an EMBL/GenBank/DDBJ whole genome shotgun (WGS) entry which is preliminary data.</text>
</comment>
<dbReference type="Gene3D" id="3.40.50.150">
    <property type="entry name" value="Vaccinia Virus protein VP39"/>
    <property type="match status" value="1"/>
</dbReference>
<evidence type="ECO:0000256" key="7">
    <source>
        <dbReference type="ARBA" id="ARBA00060552"/>
    </source>
</evidence>
<dbReference type="OrthoDB" id="9802090at2"/>
<feature type="binding site" evidence="9">
    <location>
        <position position="69"/>
    </location>
    <ligand>
        <name>S-adenosyl-L-methionine</name>
        <dbReference type="ChEBI" id="CHEBI:59789"/>
    </ligand>
</feature>
<name>A0A2P6MGJ4_ALKUR</name>
<evidence type="ECO:0000313" key="10">
    <source>
        <dbReference type="EMBL" id="PRO65393.1"/>
    </source>
</evidence>
<evidence type="ECO:0000256" key="8">
    <source>
        <dbReference type="ARBA" id="ARBA00060767"/>
    </source>
</evidence>
<comment type="pathway">
    <text evidence="7 9">tRNA modification; N(7)-methylguanine-tRNA biosynthesis.</text>
</comment>
<dbReference type="FunFam" id="3.40.50.150:FF:000035">
    <property type="entry name" value="tRNA (guanine-N(7)-)-methyltransferase"/>
    <property type="match status" value="1"/>
</dbReference>
<dbReference type="PANTHER" id="PTHR23417">
    <property type="entry name" value="3-DEOXY-D-MANNO-OCTULOSONIC-ACID TRANSFERASE/TRNA GUANINE-N 7 - -METHYLTRANSFERASE"/>
    <property type="match status" value="1"/>
</dbReference>
<dbReference type="UniPathway" id="UPA00989"/>
<keyword evidence="5 9" id="KW-0949">S-adenosyl-L-methionine</keyword>
<protein>
    <recommendedName>
        <fullName evidence="9">tRNA (guanine-N(7)-)-methyltransferase</fullName>
        <ecNumber evidence="9">2.1.1.33</ecNumber>
    </recommendedName>
    <alternativeName>
        <fullName evidence="9">tRNA (guanine(46)-N(7))-methyltransferase</fullName>
    </alternativeName>
    <alternativeName>
        <fullName evidence="9">tRNA(m7G46)-methyltransferase</fullName>
    </alternativeName>
</protein>
<dbReference type="GO" id="GO:0008176">
    <property type="term" value="F:tRNA (guanine(46)-N7)-methyltransferase activity"/>
    <property type="evidence" value="ECO:0007669"/>
    <property type="project" value="UniProtKB-UniRule"/>
</dbReference>
<accession>A0A2P6MGJ4</accession>
<comment type="similarity">
    <text evidence="8 9">Belongs to the class I-like SAM-binding methyltransferase superfamily. TrmB family.</text>
</comment>
<dbReference type="NCBIfam" id="TIGR00091">
    <property type="entry name" value="tRNA (guanosine(46)-N7)-methyltransferase TrmB"/>
    <property type="match status" value="1"/>
</dbReference>
<dbReference type="PANTHER" id="PTHR23417:SF14">
    <property type="entry name" value="PENTACOTRIPEPTIDE-REPEAT REGION OF PRORP DOMAIN-CONTAINING PROTEIN"/>
    <property type="match status" value="1"/>
</dbReference>
<comment type="function">
    <text evidence="2 9">Catalyzes the formation of N(7)-methylguanine at position 46 (m7G46) in tRNA.</text>
</comment>
<evidence type="ECO:0000313" key="11">
    <source>
        <dbReference type="Proteomes" id="UP000243650"/>
    </source>
</evidence>
<evidence type="ECO:0000256" key="1">
    <source>
        <dbReference type="ARBA" id="ARBA00000142"/>
    </source>
</evidence>
<dbReference type="NCBIfam" id="NF001080">
    <property type="entry name" value="PRK00121.2-2"/>
    <property type="match status" value="1"/>
</dbReference>
<evidence type="ECO:0000256" key="5">
    <source>
        <dbReference type="ARBA" id="ARBA00022691"/>
    </source>
</evidence>
<evidence type="ECO:0000256" key="9">
    <source>
        <dbReference type="HAMAP-Rule" id="MF_01057"/>
    </source>
</evidence>
<evidence type="ECO:0000256" key="4">
    <source>
        <dbReference type="ARBA" id="ARBA00022679"/>
    </source>
</evidence>
<feature type="binding site" evidence="9">
    <location>
        <position position="44"/>
    </location>
    <ligand>
        <name>S-adenosyl-L-methionine</name>
        <dbReference type="ChEBI" id="CHEBI:59789"/>
    </ligand>
</feature>
<evidence type="ECO:0000256" key="3">
    <source>
        <dbReference type="ARBA" id="ARBA00022603"/>
    </source>
</evidence>
<evidence type="ECO:0000256" key="2">
    <source>
        <dbReference type="ARBA" id="ARBA00003015"/>
    </source>
</evidence>
<reference evidence="10 11" key="1">
    <citation type="submission" date="2018-03" db="EMBL/GenBank/DDBJ databases">
        <title>Bacillus urumqiensis sp. nov., a moderately haloalkaliphilic bacterium isolated from a salt lake.</title>
        <authorList>
            <person name="Zhao B."/>
            <person name="Liao Z."/>
        </authorList>
    </citation>
    <scope>NUCLEOTIDE SEQUENCE [LARGE SCALE GENOMIC DNA]</scope>
    <source>
        <strain evidence="10 11">BZ-SZ-XJ18</strain>
    </source>
</reference>
<feature type="binding site" evidence="9">
    <location>
        <position position="122"/>
    </location>
    <ligand>
        <name>substrate</name>
    </ligand>
</feature>
<dbReference type="EMBL" id="PVNS01000008">
    <property type="protein sequence ID" value="PRO65393.1"/>
    <property type="molecule type" value="Genomic_DNA"/>
</dbReference>
<sequence>MRLRHKPWAAEYLADHPEILEPDPASYRGKWASRFSKDQPLYVEVGTGKGAFVNELAEQNPDVNVIGIELYESVIVTAVERAVEKPKDNLILLKQDVADLTDFFAPGEVDRLYINFTDPWPKNRHAKRRLTHEGFLTKYTEVMKKGAGIHFKTDNQGLFEFSLESMSRFGFYFENVSLDLHQSGMRQNIMTEYEAKFARRGMRIYRLEAVLH</sequence>
<feature type="binding site" evidence="9">
    <location>
        <begin position="191"/>
        <end position="194"/>
    </location>
    <ligand>
        <name>substrate</name>
    </ligand>
</feature>
<dbReference type="SUPFAM" id="SSF53335">
    <property type="entry name" value="S-adenosyl-L-methionine-dependent methyltransferases"/>
    <property type="match status" value="1"/>
</dbReference>
<keyword evidence="11" id="KW-1185">Reference proteome</keyword>
<dbReference type="CDD" id="cd02440">
    <property type="entry name" value="AdoMet_MTases"/>
    <property type="match status" value="1"/>
</dbReference>
<dbReference type="Pfam" id="PF02390">
    <property type="entry name" value="Methyltransf_4"/>
    <property type="match status" value="1"/>
</dbReference>
<dbReference type="RefSeq" id="WP_105959232.1">
    <property type="nucleotide sequence ID" value="NZ_PVNS01000008.1"/>
</dbReference>
<organism evidence="10 11">
    <name type="scientific">Alkalicoccus urumqiensis</name>
    <name type="common">Bacillus urumqiensis</name>
    <dbReference type="NCBI Taxonomy" id="1548213"/>
    <lineage>
        <taxon>Bacteria</taxon>
        <taxon>Bacillati</taxon>
        <taxon>Bacillota</taxon>
        <taxon>Bacilli</taxon>
        <taxon>Bacillales</taxon>
        <taxon>Bacillaceae</taxon>
        <taxon>Alkalicoccus</taxon>
    </lineage>
</organism>
<feature type="binding site" evidence="9">
    <location>
        <position position="118"/>
    </location>
    <ligand>
        <name>S-adenosyl-L-methionine</name>
        <dbReference type="ChEBI" id="CHEBI:59789"/>
    </ligand>
</feature>
<dbReference type="PROSITE" id="PS51625">
    <property type="entry name" value="SAM_MT_TRMB"/>
    <property type="match status" value="1"/>
</dbReference>
<dbReference type="InterPro" id="IPR055361">
    <property type="entry name" value="tRNA_methyltr_TrmB_bact"/>
</dbReference>
<keyword evidence="3 9" id="KW-0489">Methyltransferase</keyword>
<comment type="catalytic activity">
    <reaction evidence="1 9">
        <text>guanosine(46) in tRNA + S-adenosyl-L-methionine = N(7)-methylguanosine(46) in tRNA + S-adenosyl-L-homocysteine</text>
        <dbReference type="Rhea" id="RHEA:42708"/>
        <dbReference type="Rhea" id="RHEA-COMP:10188"/>
        <dbReference type="Rhea" id="RHEA-COMP:10189"/>
        <dbReference type="ChEBI" id="CHEBI:57856"/>
        <dbReference type="ChEBI" id="CHEBI:59789"/>
        <dbReference type="ChEBI" id="CHEBI:74269"/>
        <dbReference type="ChEBI" id="CHEBI:74480"/>
        <dbReference type="EC" id="2.1.1.33"/>
    </reaction>
</comment>
<evidence type="ECO:0000256" key="6">
    <source>
        <dbReference type="ARBA" id="ARBA00022694"/>
    </source>
</evidence>
<feature type="binding site" evidence="9">
    <location>
        <position position="96"/>
    </location>
    <ligand>
        <name>S-adenosyl-L-methionine</name>
        <dbReference type="ChEBI" id="CHEBI:59789"/>
    </ligand>
</feature>
<keyword evidence="4 9" id="KW-0808">Transferase</keyword>
<keyword evidence="6 9" id="KW-0819">tRNA processing</keyword>
<dbReference type="HAMAP" id="MF_01057">
    <property type="entry name" value="tRNA_methyltr_TrmB"/>
    <property type="match status" value="1"/>
</dbReference>
<dbReference type="GO" id="GO:0043527">
    <property type="term" value="C:tRNA methyltransferase complex"/>
    <property type="evidence" value="ECO:0007669"/>
    <property type="project" value="TreeGrafter"/>
</dbReference>
<proteinExistence type="inferred from homology"/>
<gene>
    <name evidence="9" type="primary">trmB</name>
    <name evidence="10" type="ORF">C6I21_09530</name>
</gene>
<feature type="binding site" evidence="9">
    <location>
        <position position="154"/>
    </location>
    <ligand>
        <name>substrate</name>
    </ligand>
</feature>
<dbReference type="AlphaFoldDB" id="A0A2P6MGJ4"/>
<dbReference type="Proteomes" id="UP000243650">
    <property type="component" value="Unassembled WGS sequence"/>
</dbReference>